<evidence type="ECO:0000313" key="2">
    <source>
        <dbReference type="Proteomes" id="UP001164459"/>
    </source>
</evidence>
<organism evidence="1 2">
    <name type="scientific">Nannocystis punicea</name>
    <dbReference type="NCBI Taxonomy" id="2995304"/>
    <lineage>
        <taxon>Bacteria</taxon>
        <taxon>Pseudomonadati</taxon>
        <taxon>Myxococcota</taxon>
        <taxon>Polyangia</taxon>
        <taxon>Nannocystales</taxon>
        <taxon>Nannocystaceae</taxon>
        <taxon>Nannocystis</taxon>
    </lineage>
</organism>
<sequence>MVAEVERCFTLRTDRSIERAEAWQACERNQPDSTEDVCADLLEKCPGLADAASAWNQ</sequence>
<evidence type="ECO:0000313" key="1">
    <source>
        <dbReference type="EMBL" id="WAS90119.1"/>
    </source>
</evidence>
<proteinExistence type="predicted"/>
<reference evidence="1" key="1">
    <citation type="submission" date="2022-11" db="EMBL/GenBank/DDBJ databases">
        <title>Minimal conservation of predation-associated metabolite biosynthetic gene clusters underscores biosynthetic potential of Myxococcota including descriptions for ten novel species: Archangium lansinium sp. nov., Myxococcus landrumus sp. nov., Nannocystis bai.</title>
        <authorList>
            <person name="Ahearne A."/>
            <person name="Stevens C."/>
            <person name="Dowd S."/>
        </authorList>
    </citation>
    <scope>NUCLEOTIDE SEQUENCE</scope>
    <source>
        <strain evidence="1">Fl3</strain>
    </source>
</reference>
<name>A0ABY7GT36_9BACT</name>
<dbReference type="EMBL" id="CP114040">
    <property type="protein sequence ID" value="WAS90119.1"/>
    <property type="molecule type" value="Genomic_DNA"/>
</dbReference>
<gene>
    <name evidence="1" type="ORF">O0S08_28325</name>
</gene>
<dbReference type="Proteomes" id="UP001164459">
    <property type="component" value="Chromosome"/>
</dbReference>
<keyword evidence="2" id="KW-1185">Reference proteome</keyword>
<protein>
    <submittedName>
        <fullName evidence="1">Uncharacterized protein</fullName>
    </submittedName>
</protein>
<dbReference type="RefSeq" id="WP_269032453.1">
    <property type="nucleotide sequence ID" value="NZ_CP114040.1"/>
</dbReference>
<accession>A0ABY7GT36</accession>